<dbReference type="InterPro" id="IPR011527">
    <property type="entry name" value="ABC1_TM_dom"/>
</dbReference>
<evidence type="ECO:0000256" key="6">
    <source>
        <dbReference type="ARBA" id="ARBA00023136"/>
    </source>
</evidence>
<evidence type="ECO:0000313" key="12">
    <source>
        <dbReference type="Proteomes" id="UP000228948"/>
    </source>
</evidence>
<organism evidence="11 12">
    <name type="scientific">Roseinatronobacter bogoriensis subsp. barguzinensis</name>
    <dbReference type="NCBI Taxonomy" id="441209"/>
    <lineage>
        <taxon>Bacteria</taxon>
        <taxon>Pseudomonadati</taxon>
        <taxon>Pseudomonadota</taxon>
        <taxon>Alphaproteobacteria</taxon>
        <taxon>Rhodobacterales</taxon>
        <taxon>Paracoccaceae</taxon>
        <taxon>Roseinatronobacter</taxon>
    </lineage>
</organism>
<dbReference type="GO" id="GO:0005886">
    <property type="term" value="C:plasma membrane"/>
    <property type="evidence" value="ECO:0007669"/>
    <property type="project" value="UniProtKB-SubCell"/>
</dbReference>
<name>A0A2K8KE80_9RHOB</name>
<dbReference type="EMBL" id="CP024899">
    <property type="protein sequence ID" value="ATX67709.1"/>
    <property type="molecule type" value="Genomic_DNA"/>
</dbReference>
<dbReference type="PROSITE" id="PS00211">
    <property type="entry name" value="ABC_TRANSPORTER_1"/>
    <property type="match status" value="1"/>
</dbReference>
<accession>A0A2K8KE80</accession>
<keyword evidence="5 8" id="KW-1133">Transmembrane helix</keyword>
<dbReference type="InterPro" id="IPR003593">
    <property type="entry name" value="AAA+_ATPase"/>
</dbReference>
<dbReference type="InterPro" id="IPR017871">
    <property type="entry name" value="ABC_transporter-like_CS"/>
</dbReference>
<dbReference type="InterPro" id="IPR039421">
    <property type="entry name" value="Type_1_exporter"/>
</dbReference>
<dbReference type="SUPFAM" id="SSF52540">
    <property type="entry name" value="P-loop containing nucleoside triphosphate hydrolases"/>
    <property type="match status" value="1"/>
</dbReference>
<comment type="function">
    <text evidence="7">Part of an ABC transporter complex. Transmembrane domains (TMD) form a pore in the inner membrane and the ATP-binding domain (NBD) is responsible for energy generation.</text>
</comment>
<dbReference type="AlphaFoldDB" id="A0A2K8KE80"/>
<keyword evidence="4 11" id="KW-0067">ATP-binding</keyword>
<feature type="transmembrane region" description="Helical" evidence="8">
    <location>
        <begin position="38"/>
        <end position="64"/>
    </location>
</feature>
<evidence type="ECO:0000313" key="11">
    <source>
        <dbReference type="EMBL" id="ATX67709.1"/>
    </source>
</evidence>
<dbReference type="SUPFAM" id="SSF90123">
    <property type="entry name" value="ABC transporter transmembrane region"/>
    <property type="match status" value="1"/>
</dbReference>
<keyword evidence="2 8" id="KW-0812">Transmembrane</keyword>
<dbReference type="Pfam" id="PF00005">
    <property type="entry name" value="ABC_tran"/>
    <property type="match status" value="1"/>
</dbReference>
<evidence type="ECO:0000256" key="8">
    <source>
        <dbReference type="SAM" id="Phobius"/>
    </source>
</evidence>
<gene>
    <name evidence="11" type="ORF">BG454_05990</name>
</gene>
<evidence type="ECO:0000256" key="2">
    <source>
        <dbReference type="ARBA" id="ARBA00022692"/>
    </source>
</evidence>
<dbReference type="GO" id="GO:0005524">
    <property type="term" value="F:ATP binding"/>
    <property type="evidence" value="ECO:0007669"/>
    <property type="project" value="UniProtKB-KW"/>
</dbReference>
<dbReference type="Pfam" id="PF00664">
    <property type="entry name" value="ABC_membrane"/>
    <property type="match status" value="1"/>
</dbReference>
<feature type="transmembrane region" description="Helical" evidence="8">
    <location>
        <begin position="95"/>
        <end position="114"/>
    </location>
</feature>
<evidence type="ECO:0000256" key="3">
    <source>
        <dbReference type="ARBA" id="ARBA00022741"/>
    </source>
</evidence>
<dbReference type="Proteomes" id="UP000228948">
    <property type="component" value="Chromosome"/>
</dbReference>
<dbReference type="PANTHER" id="PTHR43394:SF1">
    <property type="entry name" value="ATP-BINDING CASSETTE SUB-FAMILY B MEMBER 10, MITOCHONDRIAL"/>
    <property type="match status" value="1"/>
</dbReference>
<dbReference type="KEGG" id="rbg:BG454_05990"/>
<keyword evidence="3" id="KW-0547">Nucleotide-binding</keyword>
<dbReference type="GO" id="GO:0015421">
    <property type="term" value="F:ABC-type oligopeptide transporter activity"/>
    <property type="evidence" value="ECO:0007669"/>
    <property type="project" value="TreeGrafter"/>
</dbReference>
<feature type="transmembrane region" description="Helical" evidence="8">
    <location>
        <begin position="314"/>
        <end position="341"/>
    </location>
</feature>
<sequence length="634" mass="68588">MTTQSEDFTEENRPGPAQRLAGLINAFERAPSAPPRSLWAFILWSVRGAWPVLLVAAVISALVGTTEVISALLLGMIIDAVVETGPTAFLAQHKWLVVSFIFFFIILRPVAFGLSSAANSIVVQPNVYVLVQSRLNRWTLGQPVTFFDNDFAGRIAQKQVQTARALTDVANETINTMAFALASIIGSVILLLTIDARIALALTIWLVGYLALIRYFLPQVRKRSGARAGARAQVSGQVVDTITNIKTVKLFAHSDFEDRAALNAMGVFRDRAVEFGEVQAWFRFWLMVVAGVLPVLLIGGTLWLWMLGQATPGAIAAAGAVAIRIAQMTGWVSFVLMAIYGNLGEVEDGMKTLTKPSNLQDAANAVELGRVNGALHFDNVSFAYGRQTGGVEGLALKIAPGEKIGIVGASGAGKSTLVALLLRLYDVEDGRITIDGQDIRQVTQESLRRNIAMVTQETAMFNRSAFENIRYGRPDATLAEVEQAARAAEAHEFILELQDHEGRRGYDAHLGERGVRLSGGQRQRIALARAFLKNAPILVLDEATSALDSEVEAAVQDALEPLMEGKTVLAIAHRLSTIAKLDRIIVLDDGHIIEQGTHDDLLAAGGTYARFWARQSGGFLGFDDDADMAAEEGA</sequence>
<evidence type="ECO:0000256" key="7">
    <source>
        <dbReference type="ARBA" id="ARBA00024725"/>
    </source>
</evidence>
<protein>
    <submittedName>
        <fullName evidence="11">ABC transporter ATP-binding protein</fullName>
    </submittedName>
</protein>
<evidence type="ECO:0000256" key="4">
    <source>
        <dbReference type="ARBA" id="ARBA00022840"/>
    </source>
</evidence>
<dbReference type="STRING" id="441209.GCA_001870665_00114"/>
<dbReference type="Gene3D" id="3.40.50.300">
    <property type="entry name" value="P-loop containing nucleotide triphosphate hydrolases"/>
    <property type="match status" value="1"/>
</dbReference>
<dbReference type="RefSeq" id="WP_071479085.1">
    <property type="nucleotide sequence ID" value="NZ_SODJ01000005.1"/>
</dbReference>
<comment type="subcellular location">
    <subcellularLocation>
        <location evidence="1">Cell membrane</location>
        <topology evidence="1">Multi-pass membrane protein</topology>
    </subcellularLocation>
</comment>
<keyword evidence="12" id="KW-1185">Reference proteome</keyword>
<proteinExistence type="predicted"/>
<feature type="transmembrane region" description="Helical" evidence="8">
    <location>
        <begin position="284"/>
        <end position="308"/>
    </location>
</feature>
<dbReference type="GO" id="GO:0016887">
    <property type="term" value="F:ATP hydrolysis activity"/>
    <property type="evidence" value="ECO:0007669"/>
    <property type="project" value="InterPro"/>
</dbReference>
<feature type="transmembrane region" description="Helical" evidence="8">
    <location>
        <begin position="198"/>
        <end position="217"/>
    </location>
</feature>
<feature type="domain" description="ABC transmembrane type-1" evidence="10">
    <location>
        <begin position="54"/>
        <end position="341"/>
    </location>
</feature>
<evidence type="ECO:0000256" key="5">
    <source>
        <dbReference type="ARBA" id="ARBA00022989"/>
    </source>
</evidence>
<reference evidence="11 12" key="1">
    <citation type="submission" date="2017-11" db="EMBL/GenBank/DDBJ databases">
        <title>Revised Sequence and Annotation of the Rhodobaca barguzinensis strain alga05 Genome.</title>
        <authorList>
            <person name="Kopejtka K."/>
            <person name="Tomasch J.M."/>
            <person name="Bunk B."/>
            <person name="Koblizek M."/>
        </authorList>
    </citation>
    <scope>NUCLEOTIDE SEQUENCE [LARGE SCALE GENOMIC DNA]</scope>
    <source>
        <strain evidence="12">alga05</strain>
    </source>
</reference>
<dbReference type="PROSITE" id="PS50929">
    <property type="entry name" value="ABC_TM1F"/>
    <property type="match status" value="1"/>
</dbReference>
<feature type="transmembrane region" description="Helical" evidence="8">
    <location>
        <begin position="174"/>
        <end position="192"/>
    </location>
</feature>
<dbReference type="PANTHER" id="PTHR43394">
    <property type="entry name" value="ATP-DEPENDENT PERMEASE MDL1, MITOCHONDRIAL"/>
    <property type="match status" value="1"/>
</dbReference>
<dbReference type="InterPro" id="IPR027417">
    <property type="entry name" value="P-loop_NTPase"/>
</dbReference>
<evidence type="ECO:0000256" key="1">
    <source>
        <dbReference type="ARBA" id="ARBA00004651"/>
    </source>
</evidence>
<dbReference type="PROSITE" id="PS50893">
    <property type="entry name" value="ABC_TRANSPORTER_2"/>
    <property type="match status" value="1"/>
</dbReference>
<dbReference type="InterPro" id="IPR036640">
    <property type="entry name" value="ABC1_TM_sf"/>
</dbReference>
<dbReference type="InterPro" id="IPR003439">
    <property type="entry name" value="ABC_transporter-like_ATP-bd"/>
</dbReference>
<dbReference type="Gene3D" id="1.20.1560.10">
    <property type="entry name" value="ABC transporter type 1, transmembrane domain"/>
    <property type="match status" value="1"/>
</dbReference>
<evidence type="ECO:0000259" key="9">
    <source>
        <dbReference type="PROSITE" id="PS50893"/>
    </source>
</evidence>
<dbReference type="SMART" id="SM00382">
    <property type="entry name" value="AAA"/>
    <property type="match status" value="1"/>
</dbReference>
<dbReference type="FunFam" id="3.40.50.300:FF:000218">
    <property type="entry name" value="Multidrug ABC transporter ATP-binding protein"/>
    <property type="match status" value="1"/>
</dbReference>
<feature type="transmembrane region" description="Helical" evidence="8">
    <location>
        <begin position="71"/>
        <end position="89"/>
    </location>
</feature>
<feature type="domain" description="ABC transporter" evidence="9">
    <location>
        <begin position="375"/>
        <end position="614"/>
    </location>
</feature>
<dbReference type="OrthoDB" id="9808328at2"/>
<evidence type="ECO:0000259" key="10">
    <source>
        <dbReference type="PROSITE" id="PS50929"/>
    </source>
</evidence>
<keyword evidence="6 8" id="KW-0472">Membrane</keyword>